<name>A0AA51RUR5_9GAMM</name>
<evidence type="ECO:0000313" key="3">
    <source>
        <dbReference type="Proteomes" id="UP001239782"/>
    </source>
</evidence>
<keyword evidence="3" id="KW-1185">Reference proteome</keyword>
<evidence type="ECO:0000256" key="1">
    <source>
        <dbReference type="SAM" id="Coils"/>
    </source>
</evidence>
<dbReference type="AlphaFoldDB" id="A0AA51RUR5"/>
<dbReference type="Proteomes" id="UP001239782">
    <property type="component" value="Chromosome"/>
</dbReference>
<dbReference type="EMBL" id="CP133548">
    <property type="protein sequence ID" value="WMS87945.1"/>
    <property type="molecule type" value="Genomic_DNA"/>
</dbReference>
<dbReference type="KEGG" id="plei:Q9312_03250"/>
<dbReference type="RefSeq" id="WP_309203113.1">
    <property type="nucleotide sequence ID" value="NZ_CP133548.1"/>
</dbReference>
<protein>
    <submittedName>
        <fullName evidence="2">Uncharacterized protein</fullName>
    </submittedName>
</protein>
<evidence type="ECO:0000313" key="2">
    <source>
        <dbReference type="EMBL" id="WMS87945.1"/>
    </source>
</evidence>
<organism evidence="2 3">
    <name type="scientific">Pleionea litopenaei</name>
    <dbReference type="NCBI Taxonomy" id="3070815"/>
    <lineage>
        <taxon>Bacteria</taxon>
        <taxon>Pseudomonadati</taxon>
        <taxon>Pseudomonadota</taxon>
        <taxon>Gammaproteobacteria</taxon>
        <taxon>Oceanospirillales</taxon>
        <taxon>Pleioneaceae</taxon>
        <taxon>Pleionea</taxon>
    </lineage>
</organism>
<proteinExistence type="predicted"/>
<accession>A0AA51RUR5</accession>
<sequence length="108" mass="12066">MSQLEELHRAIIKLNELWQVCDDDAQCEQLLEKKNELDRQAQILANETLLDGNEDLRSAMTSLKELSELAESAKEEINDIALKIQKTAQAIDKATDAIGKLALLSMSV</sequence>
<keyword evidence="1" id="KW-0175">Coiled coil</keyword>
<gene>
    <name evidence="2" type="ORF">Q9312_03250</name>
</gene>
<reference evidence="2 3" key="1">
    <citation type="submission" date="2023-08" db="EMBL/GenBank/DDBJ databases">
        <title>Pleionea litopenaei sp. nov., isolated from stomach of juvenile Litopenaeus vannamei.</title>
        <authorList>
            <person name="Rho A.M."/>
            <person name="Hwang C.Y."/>
        </authorList>
    </citation>
    <scope>NUCLEOTIDE SEQUENCE [LARGE SCALE GENOMIC DNA]</scope>
    <source>
        <strain evidence="2 3">HL-JVS1</strain>
    </source>
</reference>
<feature type="coiled-coil region" evidence="1">
    <location>
        <begin position="27"/>
        <end position="90"/>
    </location>
</feature>